<dbReference type="InterPro" id="IPR016039">
    <property type="entry name" value="Thiolase-like"/>
</dbReference>
<name>A0A381PX88_9ZZZZ</name>
<proteinExistence type="predicted"/>
<dbReference type="PIRSF" id="PIRSF000429">
    <property type="entry name" value="Ac-CoA_Ac_transf"/>
    <property type="match status" value="1"/>
</dbReference>
<reference evidence="2" key="1">
    <citation type="submission" date="2018-05" db="EMBL/GenBank/DDBJ databases">
        <authorList>
            <person name="Lanie J.A."/>
            <person name="Ng W.-L."/>
            <person name="Kazmierczak K.M."/>
            <person name="Andrzejewski T.M."/>
            <person name="Davidsen T.M."/>
            <person name="Wayne K.J."/>
            <person name="Tettelin H."/>
            <person name="Glass J.I."/>
            <person name="Rusch D."/>
            <person name="Podicherti R."/>
            <person name="Tsui H.-C.T."/>
            <person name="Winkler M.E."/>
        </authorList>
    </citation>
    <scope>NUCLEOTIDE SEQUENCE</scope>
</reference>
<gene>
    <name evidence="2" type="ORF">METZ01_LOCUS24550</name>
</gene>
<organism evidence="2">
    <name type="scientific">marine metagenome</name>
    <dbReference type="NCBI Taxonomy" id="408172"/>
    <lineage>
        <taxon>unclassified sequences</taxon>
        <taxon>metagenomes</taxon>
        <taxon>ecological metagenomes</taxon>
    </lineage>
</organism>
<evidence type="ECO:0000313" key="2">
    <source>
        <dbReference type="EMBL" id="SUZ71696.1"/>
    </source>
</evidence>
<dbReference type="PANTHER" id="PTHR42870">
    <property type="entry name" value="ACETYL-COA C-ACETYLTRANSFERASE"/>
    <property type="match status" value="1"/>
</dbReference>
<accession>A0A381PX88</accession>
<sequence>MNHPMNGAAAVSGLGITEMGRVYRSTIDLASDAVYLAIDDAGLDKSELDGLLINTGITRGLDLHLHVALGLQELNLLTFMQGYGSSAGQMIQYAAMAVANGLAKNVACVFADAPLVDGQRTGASYSGGRRFGGDALSSLHGLYGFTGAIPMFAMAAQRHMDLFGTSRDQLGQIAVSQRAWAGMNERATKREPITLSDYHDSPWVVEPFHVLDCCLVSNGAICVIVTSAEHAQDGQQPPVYIRGFAQGHRHDAGQAVPDSAIRGPGSRTASQALTMANASLNEVTQCQLYDCYTYTVLVTLEDYGFCEKGEGGAFVEDGRLGPGGALPTNTGGGELSSYYMWGMTPISEAIIQGRGQAGDRQTANDLIICSGNGGMLNYHSTVVLSPETAS</sequence>
<dbReference type="EMBL" id="UINC01001129">
    <property type="protein sequence ID" value="SUZ71696.1"/>
    <property type="molecule type" value="Genomic_DNA"/>
</dbReference>
<dbReference type="Gene3D" id="3.40.47.10">
    <property type="match status" value="1"/>
</dbReference>
<dbReference type="SUPFAM" id="SSF53901">
    <property type="entry name" value="Thiolase-like"/>
    <property type="match status" value="2"/>
</dbReference>
<feature type="domain" description="Thiolase C-terminal" evidence="1">
    <location>
        <begin position="245"/>
        <end position="385"/>
    </location>
</feature>
<dbReference type="Pfam" id="PF22691">
    <property type="entry name" value="Thiolase_C_1"/>
    <property type="match status" value="1"/>
</dbReference>
<dbReference type="GO" id="GO:0016747">
    <property type="term" value="F:acyltransferase activity, transferring groups other than amino-acyl groups"/>
    <property type="evidence" value="ECO:0007669"/>
    <property type="project" value="InterPro"/>
</dbReference>
<dbReference type="AlphaFoldDB" id="A0A381PX88"/>
<dbReference type="CDD" id="cd00829">
    <property type="entry name" value="SCP-x_thiolase"/>
    <property type="match status" value="1"/>
</dbReference>
<protein>
    <recommendedName>
        <fullName evidence="1">Thiolase C-terminal domain-containing protein</fullName>
    </recommendedName>
</protein>
<dbReference type="InterPro" id="IPR002155">
    <property type="entry name" value="Thiolase"/>
</dbReference>
<dbReference type="PANTHER" id="PTHR42870:SF1">
    <property type="entry name" value="NON-SPECIFIC LIPID-TRANSFER PROTEIN-LIKE 2"/>
    <property type="match status" value="1"/>
</dbReference>
<evidence type="ECO:0000259" key="1">
    <source>
        <dbReference type="Pfam" id="PF22691"/>
    </source>
</evidence>
<dbReference type="InterPro" id="IPR055140">
    <property type="entry name" value="Thiolase_C_2"/>
</dbReference>